<organism evidence="1">
    <name type="scientific">Tupanvirus deep ocean</name>
    <dbReference type="NCBI Taxonomy" id="2126984"/>
    <lineage>
        <taxon>Viruses</taxon>
        <taxon>Varidnaviria</taxon>
        <taxon>Bamfordvirae</taxon>
        <taxon>Nucleocytoviricota</taxon>
        <taxon>Megaviricetes</taxon>
        <taxon>Imitervirales</taxon>
        <taxon>Mimiviridae</taxon>
        <taxon>Megamimivirinae</taxon>
        <taxon>Tupanvirus</taxon>
        <taxon>Tupanvirus altamarinense</taxon>
    </lineage>
</organism>
<dbReference type="RefSeq" id="YP_010780784.1">
    <property type="nucleotide sequence ID" value="NC_075038.1"/>
</dbReference>
<evidence type="ECO:0000313" key="1">
    <source>
        <dbReference type="EMBL" id="QKU34165.1"/>
    </source>
</evidence>
<name>A0A6N1NG29_9VIRU</name>
<dbReference type="EMBL" id="MF405918">
    <property type="protein sequence ID" value="QKU34165.1"/>
    <property type="molecule type" value="Genomic_DNA"/>
</dbReference>
<sequence>MKHLILYTNWKHDDEGESLRIGLDISLNVENKKYLLEYLSHHLEKNYDLTYEETFNNGAKFVLTMDELNTFLEKTSRGGEYYFGENIGGYLYPVGVKCLIKEDDTICLSKIKLTKKMDEFTNTFRLSKSKKQEKTLSNDCVEKTINNICDKIENSTENAKQILECSGNNEYYSLLIPYSDSDYVLNHIISNIHTEPVFNIFATYLACDQNVNQKSLDEMQYVNFLKKSLLKYFASNLSGNLYVEYPYYKNHHDKQKFVHFLVKKLKKLSGKHESKDILDALCGTICDIDGTEYNIQLRKITNS</sequence>
<proteinExistence type="predicted"/>
<reference evidence="1" key="1">
    <citation type="submission" date="2017-06" db="EMBL/GenBank/DDBJ databases">
        <authorList>
            <person name="Assis F.L."/>
            <person name="Abrahao J.S."/>
            <person name="Silva L."/>
            <person name="Khalil J.B."/>
            <person name="Rodrigues R."/>
            <person name="Silva L.S."/>
            <person name="Boratto P."/>
            <person name="Andrade M."/>
            <person name="Kroon E.G."/>
            <person name="Ribeiro B."/>
            <person name="Bergier I."/>
            <person name="Seligmann H."/>
            <person name="Ghigo E."/>
            <person name="Colson P."/>
            <person name="Levasseur A."/>
            <person name="Raoult D."/>
            <person name="Scola B.L."/>
        </authorList>
    </citation>
    <scope>NUCLEOTIDE SEQUENCE</scope>
    <source>
        <strain evidence="1">Deep ocean</strain>
    </source>
</reference>
<reference evidence="1" key="2">
    <citation type="journal article" date="2018" name="Nat. Commun.">
        <title>Tailed giant Tupanvirus possesses the most complete translational apparatus of the known virosphere.</title>
        <authorList>
            <person name="Abrahao J."/>
            <person name="Silva L."/>
            <person name="Silva L.S."/>
            <person name="Khalil J.Y.B."/>
            <person name="Rodrigues R."/>
            <person name="Arantes T."/>
            <person name="Assis F."/>
            <person name="Boratto P."/>
            <person name="Andrade M."/>
            <person name="Kroon E.G."/>
            <person name="Ribeiro B."/>
            <person name="Bergier I."/>
            <person name="Seligmann H."/>
            <person name="Ghigo E."/>
            <person name="Colson P."/>
            <person name="Levasseur A."/>
            <person name="Kroemer G."/>
            <person name="Raoult D."/>
            <person name="La Scola B."/>
        </authorList>
    </citation>
    <scope>NUCLEOTIDE SEQUENCE [LARGE SCALE GENOMIC DNA]</scope>
    <source>
        <strain evidence="1">Deep ocean</strain>
    </source>
</reference>
<dbReference type="KEGG" id="vg:80517475"/>
<protein>
    <submittedName>
        <fullName evidence="1">Putative ORFan</fullName>
    </submittedName>
</protein>
<dbReference type="GeneID" id="80517475"/>
<accession>A0A6N1NG29</accession>